<dbReference type="PROSITE" id="PS00108">
    <property type="entry name" value="PROTEIN_KINASE_ST"/>
    <property type="match status" value="1"/>
</dbReference>
<dbReference type="GO" id="GO:0004190">
    <property type="term" value="F:aspartic-type endopeptidase activity"/>
    <property type="evidence" value="ECO:0007669"/>
    <property type="project" value="InterPro"/>
</dbReference>
<dbReference type="OrthoDB" id="9900537at2759"/>
<feature type="domain" description="Reverse transcriptase" evidence="15">
    <location>
        <begin position="283"/>
        <end position="472"/>
    </location>
</feature>
<evidence type="ECO:0000259" key="15">
    <source>
        <dbReference type="PROSITE" id="PS50878"/>
    </source>
</evidence>
<dbReference type="InterPro" id="IPR021109">
    <property type="entry name" value="Peptidase_aspartic_dom_sf"/>
</dbReference>
<keyword evidence="10" id="KW-0695">RNA-directed DNA polymerase</keyword>
<evidence type="ECO:0000313" key="17">
    <source>
        <dbReference type="Proteomes" id="UP000269221"/>
    </source>
</evidence>
<dbReference type="Pfam" id="PF00077">
    <property type="entry name" value="RVP"/>
    <property type="match status" value="1"/>
</dbReference>
<evidence type="ECO:0000259" key="14">
    <source>
        <dbReference type="PROSITE" id="PS50175"/>
    </source>
</evidence>
<dbReference type="PROSITE" id="PS50011">
    <property type="entry name" value="PROTEIN_KINASE_DOM"/>
    <property type="match status" value="1"/>
</dbReference>
<evidence type="ECO:0000256" key="2">
    <source>
        <dbReference type="ARBA" id="ARBA00012180"/>
    </source>
</evidence>
<evidence type="ECO:0000256" key="9">
    <source>
        <dbReference type="ARBA" id="ARBA00022840"/>
    </source>
</evidence>
<dbReference type="InterPro" id="IPR010661">
    <property type="entry name" value="RVT_thumb"/>
</dbReference>
<dbReference type="EC" id="3.1.26.4" evidence="2"/>
<dbReference type="SUPFAM" id="SSF50630">
    <property type="entry name" value="Acid proteases"/>
    <property type="match status" value="1"/>
</dbReference>
<dbReference type="InterPro" id="IPR043502">
    <property type="entry name" value="DNA/RNA_pol_sf"/>
</dbReference>
<dbReference type="GO" id="GO:0004672">
    <property type="term" value="F:protein kinase activity"/>
    <property type="evidence" value="ECO:0007669"/>
    <property type="project" value="InterPro"/>
</dbReference>
<dbReference type="GO" id="GO:0006508">
    <property type="term" value="P:proteolysis"/>
    <property type="evidence" value="ECO:0007669"/>
    <property type="project" value="InterPro"/>
</dbReference>
<evidence type="ECO:0000259" key="13">
    <source>
        <dbReference type="PROSITE" id="PS50011"/>
    </source>
</evidence>
<evidence type="ECO:0000256" key="5">
    <source>
        <dbReference type="ARBA" id="ARBA00022722"/>
    </source>
</evidence>
<dbReference type="STRING" id="333673.A0A3M0KR39"/>
<feature type="region of interest" description="Disordered" evidence="12">
    <location>
        <begin position="881"/>
        <end position="918"/>
    </location>
</feature>
<evidence type="ECO:0000256" key="10">
    <source>
        <dbReference type="ARBA" id="ARBA00022918"/>
    </source>
</evidence>
<dbReference type="PROSITE" id="PS50175">
    <property type="entry name" value="ASP_PROT_RETROV"/>
    <property type="match status" value="1"/>
</dbReference>
<proteinExistence type="inferred from homology"/>
<dbReference type="PROSITE" id="PS00107">
    <property type="entry name" value="PROTEIN_KINASE_ATP"/>
    <property type="match status" value="1"/>
</dbReference>
<evidence type="ECO:0000256" key="12">
    <source>
        <dbReference type="SAM" id="MobiDB-lite"/>
    </source>
</evidence>
<protein>
    <recommendedName>
        <fullName evidence="2">ribonuclease H</fullName>
        <ecNumber evidence="2">3.1.26.4</ecNumber>
    </recommendedName>
</protein>
<accession>A0A3M0KR39</accession>
<dbReference type="InterPro" id="IPR008271">
    <property type="entry name" value="Ser/Thr_kinase_AS"/>
</dbReference>
<dbReference type="InterPro" id="IPR018061">
    <property type="entry name" value="Retropepsins"/>
</dbReference>
<gene>
    <name evidence="16" type="ORF">DUI87_13700</name>
</gene>
<keyword evidence="9 11" id="KW-0067">ATP-binding</keyword>
<evidence type="ECO:0000256" key="4">
    <source>
        <dbReference type="ARBA" id="ARBA00022695"/>
    </source>
</evidence>
<dbReference type="PROSITE" id="PS50878">
    <property type="entry name" value="RT_POL"/>
    <property type="match status" value="1"/>
</dbReference>
<dbReference type="GO" id="GO:0003964">
    <property type="term" value="F:RNA-directed DNA polymerase activity"/>
    <property type="evidence" value="ECO:0007669"/>
    <property type="project" value="UniProtKB-KW"/>
</dbReference>
<dbReference type="Pfam" id="PF06817">
    <property type="entry name" value="RVT_thumb"/>
    <property type="match status" value="1"/>
</dbReference>
<keyword evidence="7" id="KW-0255">Endonuclease</keyword>
<evidence type="ECO:0000256" key="3">
    <source>
        <dbReference type="ARBA" id="ARBA00022679"/>
    </source>
</evidence>
<dbReference type="GO" id="GO:0004523">
    <property type="term" value="F:RNA-DNA hybrid ribonuclease activity"/>
    <property type="evidence" value="ECO:0007669"/>
    <property type="project" value="UniProtKB-EC"/>
</dbReference>
<evidence type="ECO:0000256" key="1">
    <source>
        <dbReference type="ARBA" id="ARBA00010879"/>
    </source>
</evidence>
<dbReference type="Gene3D" id="2.40.70.10">
    <property type="entry name" value="Acid Proteases"/>
    <property type="match status" value="1"/>
</dbReference>
<dbReference type="SMART" id="SM00220">
    <property type="entry name" value="S_TKc"/>
    <property type="match status" value="1"/>
</dbReference>
<feature type="binding site" evidence="11">
    <location>
        <position position="987"/>
    </location>
    <ligand>
        <name>ATP</name>
        <dbReference type="ChEBI" id="CHEBI:30616"/>
    </ligand>
</feature>
<dbReference type="SUPFAM" id="SSF56672">
    <property type="entry name" value="DNA/RNA polymerases"/>
    <property type="match status" value="1"/>
</dbReference>
<dbReference type="Proteomes" id="UP000269221">
    <property type="component" value="Unassembled WGS sequence"/>
</dbReference>
<comment type="caution">
    <text evidence="16">The sequence shown here is derived from an EMBL/GenBank/DDBJ whole genome shotgun (WGS) entry which is preliminary data.</text>
</comment>
<evidence type="ECO:0000256" key="7">
    <source>
        <dbReference type="ARBA" id="ARBA00022759"/>
    </source>
</evidence>
<organism evidence="16 17">
    <name type="scientific">Hirundo rustica rustica</name>
    <dbReference type="NCBI Taxonomy" id="333673"/>
    <lineage>
        <taxon>Eukaryota</taxon>
        <taxon>Metazoa</taxon>
        <taxon>Chordata</taxon>
        <taxon>Craniata</taxon>
        <taxon>Vertebrata</taxon>
        <taxon>Euteleostomi</taxon>
        <taxon>Archelosauria</taxon>
        <taxon>Archosauria</taxon>
        <taxon>Dinosauria</taxon>
        <taxon>Saurischia</taxon>
        <taxon>Theropoda</taxon>
        <taxon>Coelurosauria</taxon>
        <taxon>Aves</taxon>
        <taxon>Neognathae</taxon>
        <taxon>Neoaves</taxon>
        <taxon>Telluraves</taxon>
        <taxon>Australaves</taxon>
        <taxon>Passeriformes</taxon>
        <taxon>Sylvioidea</taxon>
        <taxon>Hirundinidae</taxon>
        <taxon>Hirundo</taxon>
    </lineage>
</organism>
<dbReference type="GO" id="GO:0005524">
    <property type="term" value="F:ATP binding"/>
    <property type="evidence" value="ECO:0007669"/>
    <property type="project" value="UniProtKB-UniRule"/>
</dbReference>
<dbReference type="SUPFAM" id="SSF56112">
    <property type="entry name" value="Protein kinase-like (PK-like)"/>
    <property type="match status" value="1"/>
</dbReference>
<dbReference type="PANTHER" id="PTHR41694">
    <property type="entry name" value="ENDOGENOUS RETROVIRUS GROUP K MEMBER POL PROTEIN"/>
    <property type="match status" value="1"/>
</dbReference>
<sequence>MTYTDHDMAQPILTTNSKYTPYRLQLTEGLHLKDDNWNFVSVDNSEQGTWPRVKGKLIVVGDCKHTPKEIEILPGTLDNNPGKFVLWLRCTHPPTFLPKGQTVAQIIPTWEHLEEDDIPTACPVHNITEVKPQVGCELQVGDEAINITGLLHTDMDVTVIPAKHWPSRWALENVAGHVQGIGGMQLAKQSKSVVQIKGPKGQLASLRPFVLDYREPLLGRDLMAQWGVTIDIPDPPQDFWTAVAEEHPTHKLNWKTDAPVWVEQWPLSKQKLKALEELVEEQLAKGHIVETTSPWNSPVFVIRKPGKDKWRLLQDLRQINNVIEDMGSLQPGMPTPTMLPQNWKLAVIDIKDCFFHIPLHPDDAPRFAFSVPTVNREAPRKRYHWRVLPQGMKVSPIICQWYVASLLSPVRVAAEKAIIHHYMDDVLVCAPTNDVLSHALDLTINALVVAGFELQEDKVQRMPPWRYLGLEIGKRTIVPQKLEIKAKIQTLADVHQLCGALNWVRPWLGLTTEDLAPLFNLLKGGEELSSPRELTPEAKEALEKVQHLMSTRQAHRCDPDLPFKFIIMGKLPHLHGVIFQWRNNIKKDQGREDPLLIIEWVFLSHQRSKRMTRPQELVAELIRKARVRIRELAGCDFECIHIPIGLRSGQITKAMLEHLLQGNEALQFALDSFTGQISIHRPAHKIFNQDAKFTLNLKDVRSRKPLEALTVFTDASGKSHKSVMTWKDPQTQQWEADVAEVEGSPQMPEKVSIMHIKAHQKVSSELEKGNELADREAKEAARCEITVEGALIPDGWISPKATLDDTGVFGDVIQLFIGNSLWSTLMLQALGIGTTIVVDKPFTPELSLGYQFSLLPCIRRFKLTNGGHHFHRLLQKVECNSPAEEEGQSTSAPSSPEAKDDSQSPKRTRPVFGLEPPSMDLQPGASVDMVLRGFSRVPQQPKVEMPRGKAQHGLKEQYRVGSLLGRGGFGSVFAATRLSDGAPVAIKRVPRNRVRHWDQLPDGTSAPLEIVLLHKVSTGFPGVAQLLEWLELPKDIIMVLERPERCQDLRHFIRARGFLSEEVARELFRQVLEAVQHCTSCGVLHRDIKPENILIDLATGQAKLIDFGCGTYLQDTAYIHFAGTPSYSPPEWTHFGWYYGKPATIWSLGILLHQMVCGEHPFRRGQNISWDHQLLQPERLSQGQGEGAPGGGVPGGAAAAEDLEDDIKDDNLFLNLASTKLEVIDLDFATFFKARLHSEFADESTHRGMLPRLGTAQHGQLFERHLCLYILTFGSVAAKITNQQVVAHVTKIFNNQTGCPQDKCSPELVDGHREQNNTPVIQEEAAGDLLSPSDAHRMAEGSDPASVDFNICIDGLDEGTESTISKFADDTKLGVSVDVLEGRRALQRDLDRLDPGPKSNSGRFNETKGWVLHFGHNNPCSATGWGQSGWRAARQKGTCSTDGQQAGHEPAVCPGGQEGQWHLAWIRNGVASRSRAVILPLCSAPVRQHLEYCMQFWTPSLGRTWRVWSVSREGQQGW</sequence>
<dbReference type="InterPro" id="IPR000719">
    <property type="entry name" value="Prot_kinase_dom"/>
</dbReference>
<keyword evidence="3" id="KW-0808">Transferase</keyword>
<dbReference type="InterPro" id="IPR017441">
    <property type="entry name" value="Protein_kinase_ATP_BS"/>
</dbReference>
<dbReference type="InterPro" id="IPR011009">
    <property type="entry name" value="Kinase-like_dom_sf"/>
</dbReference>
<dbReference type="Pfam" id="PF00069">
    <property type="entry name" value="Pkinase"/>
    <property type="match status" value="1"/>
</dbReference>
<dbReference type="Gene3D" id="3.30.70.270">
    <property type="match status" value="2"/>
</dbReference>
<evidence type="ECO:0000256" key="11">
    <source>
        <dbReference type="PROSITE-ProRule" id="PRU10141"/>
    </source>
</evidence>
<dbReference type="GO" id="GO:0035613">
    <property type="term" value="F:RNA stem-loop binding"/>
    <property type="evidence" value="ECO:0007669"/>
    <property type="project" value="TreeGrafter"/>
</dbReference>
<dbReference type="EMBL" id="QRBI01000114">
    <property type="protein sequence ID" value="RMC09547.1"/>
    <property type="molecule type" value="Genomic_DNA"/>
</dbReference>
<dbReference type="Gene3D" id="3.30.200.20">
    <property type="entry name" value="Phosphorylase Kinase, domain 1"/>
    <property type="match status" value="1"/>
</dbReference>
<keyword evidence="5" id="KW-0540">Nuclease</keyword>
<dbReference type="PANTHER" id="PTHR41694:SF3">
    <property type="entry name" value="RNA-DIRECTED DNA POLYMERASE-RELATED"/>
    <property type="match status" value="1"/>
</dbReference>
<reference evidence="16 17" key="1">
    <citation type="submission" date="2018-07" db="EMBL/GenBank/DDBJ databases">
        <title>A high quality draft genome assembly of the barn swallow (H. rustica rustica).</title>
        <authorList>
            <person name="Formenti G."/>
            <person name="Chiara M."/>
            <person name="Poveda L."/>
            <person name="Francoijs K.-J."/>
            <person name="Bonisoli-Alquati A."/>
            <person name="Canova L."/>
            <person name="Gianfranceschi L."/>
            <person name="Horner D.S."/>
            <person name="Saino N."/>
        </authorList>
    </citation>
    <scope>NUCLEOTIDE SEQUENCE [LARGE SCALE GENOMIC DNA]</scope>
    <source>
        <strain evidence="16">Chelidonia</strain>
        <tissue evidence="16">Blood</tissue>
    </source>
</reference>
<dbReference type="Pfam" id="PF00078">
    <property type="entry name" value="RVT_1"/>
    <property type="match status" value="1"/>
</dbReference>
<name>A0A3M0KR39_HIRRU</name>
<evidence type="ECO:0000256" key="6">
    <source>
        <dbReference type="ARBA" id="ARBA00022741"/>
    </source>
</evidence>
<comment type="similarity">
    <text evidence="1">Belongs to the beta type-B retroviral polymerase family. HERV class-II K(HML-2) pol subfamily.</text>
</comment>
<feature type="domain" description="Peptidase A2" evidence="14">
    <location>
        <begin position="147"/>
        <end position="222"/>
    </location>
</feature>
<dbReference type="InterPro" id="IPR001995">
    <property type="entry name" value="Peptidase_A2_cat"/>
</dbReference>
<dbReference type="InterPro" id="IPR036397">
    <property type="entry name" value="RNaseH_sf"/>
</dbReference>
<evidence type="ECO:0000313" key="16">
    <source>
        <dbReference type="EMBL" id="RMC09547.1"/>
    </source>
</evidence>
<keyword evidence="8" id="KW-0378">Hydrolase</keyword>
<keyword evidence="6 11" id="KW-0547">Nucleotide-binding</keyword>
<dbReference type="Gene3D" id="3.30.420.10">
    <property type="entry name" value="Ribonuclease H-like superfamily/Ribonuclease H"/>
    <property type="match status" value="1"/>
</dbReference>
<keyword evidence="17" id="KW-1185">Reference proteome</keyword>
<dbReference type="Gene3D" id="1.10.510.10">
    <property type="entry name" value="Transferase(Phosphotransferase) domain 1"/>
    <property type="match status" value="1"/>
</dbReference>
<dbReference type="Gene3D" id="3.10.10.10">
    <property type="entry name" value="HIV Type 1 Reverse Transcriptase, subunit A, domain 1"/>
    <property type="match status" value="1"/>
</dbReference>
<dbReference type="InterPro" id="IPR043128">
    <property type="entry name" value="Rev_trsase/Diguanyl_cyclase"/>
</dbReference>
<dbReference type="InterPro" id="IPR000477">
    <property type="entry name" value="RT_dom"/>
</dbReference>
<evidence type="ECO:0000256" key="8">
    <source>
        <dbReference type="ARBA" id="ARBA00022801"/>
    </source>
</evidence>
<feature type="domain" description="Protein kinase" evidence="13">
    <location>
        <begin position="958"/>
        <end position="1261"/>
    </location>
</feature>
<keyword evidence="4" id="KW-0548">Nucleotidyltransferase</keyword>